<organism evidence="6 7">
    <name type="scientific">Laceyella tengchongensis</name>
    <dbReference type="NCBI Taxonomy" id="574699"/>
    <lineage>
        <taxon>Bacteria</taxon>
        <taxon>Bacillati</taxon>
        <taxon>Bacillota</taxon>
        <taxon>Bacilli</taxon>
        <taxon>Bacillales</taxon>
        <taxon>Thermoactinomycetaceae</taxon>
        <taxon>Laceyella</taxon>
    </lineage>
</organism>
<keyword evidence="7" id="KW-1185">Reference proteome</keyword>
<comment type="pathway">
    <text evidence="1">Siderophore biosynthesis.</text>
</comment>
<dbReference type="EMBL" id="FXTU01000001">
    <property type="protein sequence ID" value="SMP02877.1"/>
    <property type="molecule type" value="Genomic_DNA"/>
</dbReference>
<dbReference type="InterPro" id="IPR007310">
    <property type="entry name" value="Aerobactin_biosyn_IucA/IucC_N"/>
</dbReference>
<evidence type="ECO:0000256" key="1">
    <source>
        <dbReference type="ARBA" id="ARBA00004924"/>
    </source>
</evidence>
<evidence type="ECO:0000256" key="2">
    <source>
        <dbReference type="ARBA" id="ARBA00007832"/>
    </source>
</evidence>
<feature type="region of interest" description="Disordered" evidence="3">
    <location>
        <begin position="591"/>
        <end position="611"/>
    </location>
</feature>
<evidence type="ECO:0000313" key="7">
    <source>
        <dbReference type="Proteomes" id="UP001157946"/>
    </source>
</evidence>
<name>A0AA45WJD6_9BACL</name>
<gene>
    <name evidence="6" type="ORF">SAMN06265361_101376</name>
</gene>
<dbReference type="Pfam" id="PF04183">
    <property type="entry name" value="IucA_IucC"/>
    <property type="match status" value="1"/>
</dbReference>
<dbReference type="GO" id="GO:0016881">
    <property type="term" value="F:acid-amino acid ligase activity"/>
    <property type="evidence" value="ECO:0007669"/>
    <property type="project" value="UniProtKB-ARBA"/>
</dbReference>
<feature type="domain" description="Aerobactin siderophore biosynthesis IucA/IucC N-terminal" evidence="4">
    <location>
        <begin position="165"/>
        <end position="401"/>
    </location>
</feature>
<evidence type="ECO:0000259" key="4">
    <source>
        <dbReference type="Pfam" id="PF04183"/>
    </source>
</evidence>
<protein>
    <submittedName>
        <fullName evidence="6">Siderophore synthetase component</fullName>
    </submittedName>
</protein>
<dbReference type="InterPro" id="IPR022770">
    <property type="entry name" value="IucA/IucC-like_C"/>
</dbReference>
<evidence type="ECO:0000259" key="5">
    <source>
        <dbReference type="Pfam" id="PF06276"/>
    </source>
</evidence>
<proteinExistence type="inferred from homology"/>
<dbReference type="GO" id="GO:0019290">
    <property type="term" value="P:siderophore biosynthetic process"/>
    <property type="evidence" value="ECO:0007669"/>
    <property type="project" value="InterPro"/>
</dbReference>
<dbReference type="PANTHER" id="PTHR34384:SF6">
    <property type="entry name" value="STAPHYLOFERRIN B SYNTHASE"/>
    <property type="match status" value="1"/>
</dbReference>
<comment type="similarity">
    <text evidence="2">Belongs to the IucA/IucC family.</text>
</comment>
<dbReference type="RefSeq" id="WP_102991753.1">
    <property type="nucleotide sequence ID" value="NZ_FXTU01000001.1"/>
</dbReference>
<dbReference type="PANTHER" id="PTHR34384">
    <property type="entry name" value="L-2,3-DIAMINOPROPANOATE--CITRATE LIGASE"/>
    <property type="match status" value="1"/>
</dbReference>
<dbReference type="AlphaFoldDB" id="A0AA45WJD6"/>
<accession>A0AA45WJD6</accession>
<sequence length="611" mass="67822">MKLSDTPHAARKADAEKQVLTDLVNALIYEDFMGMRSRSVLLRDPQEVLDQAGMTLAEAEGLLAFPLRDGRTLHFRVISDSRFQSYRFSRPPILLAGPEEGETGVRLLEMDEYVRLLAEEAEDGPFPNLAGFCDELKLAVEQTILSSQASTALETTRGIVSLRESERYASLRDRPFHPTSRVKNGWDKDDYSLYGSEFGQVFGLDWVAVRNDRVRRGDGGKAPLYTELLTADEQERLLRSLQAKGLSPADYCLMPVHPWQMKHVLPSVFEQELAEQVIIPVASGLGQFTPSSSVRSLIPLHNPTVHVKVPLGVYALGAIRIMPPRYLENGVKGQKMVERLCAGDAQAAPSVAVCDEESWVAYTAPGEDPFADKPGHLGCLVRRYPQTMLEADVVCPMSALAVFTKRGEAPLIEHLLHQRQETDGRALFRDICQAFIGRAVWFAKVGVLPEMHGQNVVLLFERGQLKQLLLRDHDTVRVYPEWMERAGLPPVPYTVKPNTRNTLILGTAADFVSYLQTLGIQVNLASILQAFAACGWLSEDEGWLVIRQELERAIKQEAPAGVMAEMAEVLLEAEHWPVKEIIAPLLRREGSGGGSMPSGQGSIANPLRWEG</sequence>
<dbReference type="Gene3D" id="1.10.510.40">
    <property type="match status" value="1"/>
</dbReference>
<reference evidence="6" key="1">
    <citation type="submission" date="2017-05" db="EMBL/GenBank/DDBJ databases">
        <authorList>
            <person name="Varghese N."/>
            <person name="Submissions S."/>
        </authorList>
    </citation>
    <scope>NUCLEOTIDE SEQUENCE</scope>
    <source>
        <strain evidence="6">DSM 45262</strain>
    </source>
</reference>
<dbReference type="Proteomes" id="UP001157946">
    <property type="component" value="Unassembled WGS sequence"/>
</dbReference>
<evidence type="ECO:0000313" key="6">
    <source>
        <dbReference type="EMBL" id="SMP02877.1"/>
    </source>
</evidence>
<comment type="caution">
    <text evidence="6">The sequence shown here is derived from an EMBL/GenBank/DDBJ whole genome shotgun (WGS) entry which is preliminary data.</text>
</comment>
<dbReference type="InterPro" id="IPR037455">
    <property type="entry name" value="LucA/IucC-like"/>
</dbReference>
<evidence type="ECO:0000256" key="3">
    <source>
        <dbReference type="SAM" id="MobiDB-lite"/>
    </source>
</evidence>
<dbReference type="Pfam" id="PF06276">
    <property type="entry name" value="FhuF"/>
    <property type="match status" value="1"/>
</dbReference>
<feature type="domain" description="Aerobactin siderophore biosynthesis IucA/IucC-like C-terminal" evidence="5">
    <location>
        <begin position="441"/>
        <end position="580"/>
    </location>
</feature>